<dbReference type="AlphaFoldDB" id="A0A0P7ZGH6"/>
<accession>A0A0P7ZGH6</accession>
<comment type="caution">
    <text evidence="2">The sequence shown here is derived from an EMBL/GenBank/DDBJ whole genome shotgun (WGS) entry which is preliminary data.</text>
</comment>
<protein>
    <recommendedName>
        <fullName evidence="4">DUF5658 domain-containing protein</fullName>
    </recommendedName>
</protein>
<keyword evidence="1" id="KW-0472">Membrane</keyword>
<feature type="transmembrane region" description="Helical" evidence="1">
    <location>
        <begin position="15"/>
        <end position="36"/>
    </location>
</feature>
<dbReference type="Proteomes" id="UP000050360">
    <property type="component" value="Unassembled WGS sequence"/>
</dbReference>
<proteinExistence type="predicted"/>
<evidence type="ECO:0000313" key="2">
    <source>
        <dbReference type="EMBL" id="KPQ43943.1"/>
    </source>
</evidence>
<reference evidence="2 3" key="1">
    <citation type="submission" date="2015-09" db="EMBL/GenBank/DDBJ databases">
        <title>A metagenomics-based metabolic model of nitrate-dependent anaerobic oxidation of methane by Methanoperedens-like archaea.</title>
        <authorList>
            <person name="Arshad A."/>
            <person name="Speth D.R."/>
            <person name="De Graaf R.M."/>
            <person name="Op Den Camp H.J."/>
            <person name="Jetten M.S."/>
            <person name="Welte C.U."/>
        </authorList>
    </citation>
    <scope>NUCLEOTIDE SEQUENCE [LARGE SCALE GENOMIC DNA]</scope>
</reference>
<keyword evidence="1" id="KW-1133">Transmembrane helix</keyword>
<feature type="transmembrane region" description="Helical" evidence="1">
    <location>
        <begin position="117"/>
        <end position="139"/>
    </location>
</feature>
<evidence type="ECO:0000313" key="3">
    <source>
        <dbReference type="Proteomes" id="UP000050360"/>
    </source>
</evidence>
<feature type="transmembrane region" description="Helical" evidence="1">
    <location>
        <begin position="56"/>
        <end position="82"/>
    </location>
</feature>
<organism evidence="2 3">
    <name type="scientific">Candidatus Methanoperedens nitratireducens</name>
    <dbReference type="NCBI Taxonomy" id="1392998"/>
    <lineage>
        <taxon>Archaea</taxon>
        <taxon>Methanobacteriati</taxon>
        <taxon>Methanobacteriota</taxon>
        <taxon>Stenosarchaea group</taxon>
        <taxon>Methanomicrobia</taxon>
        <taxon>Methanosarcinales</taxon>
        <taxon>ANME-2 cluster</taxon>
        <taxon>Candidatus Methanoperedentaceae</taxon>
        <taxon>Candidatus Methanoperedens</taxon>
    </lineage>
</organism>
<dbReference type="EMBL" id="LKCM01000119">
    <property type="protein sequence ID" value="KPQ43943.1"/>
    <property type="molecule type" value="Genomic_DNA"/>
</dbReference>
<gene>
    <name evidence="2" type="ORF">MPEBLZ_01474</name>
</gene>
<keyword evidence="1" id="KW-0812">Transmembrane</keyword>
<name>A0A0P7ZGH6_9EURY</name>
<feature type="transmembrane region" description="Helical" evidence="1">
    <location>
        <begin position="88"/>
        <end position="110"/>
    </location>
</feature>
<evidence type="ECO:0008006" key="4">
    <source>
        <dbReference type="Google" id="ProtNLM"/>
    </source>
</evidence>
<evidence type="ECO:0000256" key="1">
    <source>
        <dbReference type="SAM" id="Phobius"/>
    </source>
</evidence>
<sequence>MKGDSGYYPCWYNKLQFLLFILAFLAFGIGDTITSLKMIEQKGIMGEGNLLVRYIIINYGMLDFIAIKIGITLVILLLPFFIIDKSAYWIISGYLVSFIIAGILGMILNLKAANYEPLFISSGQAMIIFMISVLLLTSIGDNIDKSIHPKIRPYFYCLLKDITIIFASMVRKK</sequence>